<dbReference type="HOGENOM" id="CLU_1817979_0_0_1"/>
<evidence type="ECO:0000313" key="4">
    <source>
        <dbReference type="Proteomes" id="UP000030746"/>
    </source>
</evidence>
<dbReference type="CTD" id="20242979"/>
<gene>
    <name evidence="3" type="ORF">LOTGIDRAFT_175025</name>
</gene>
<dbReference type="Gene3D" id="3.30.1370.10">
    <property type="entry name" value="K Homology domain, type 1"/>
    <property type="match status" value="1"/>
</dbReference>
<evidence type="ECO:0000259" key="2">
    <source>
        <dbReference type="Pfam" id="PF00013"/>
    </source>
</evidence>
<dbReference type="GO" id="GO:0003723">
    <property type="term" value="F:RNA binding"/>
    <property type="evidence" value="ECO:0007669"/>
    <property type="project" value="UniProtKB-UniRule"/>
</dbReference>
<dbReference type="EMBL" id="KB201568">
    <property type="protein sequence ID" value="ESO95944.1"/>
    <property type="molecule type" value="Genomic_DNA"/>
</dbReference>
<dbReference type="AlphaFoldDB" id="V4C362"/>
<keyword evidence="4" id="KW-1185">Reference proteome</keyword>
<accession>V4C362</accession>
<dbReference type="KEGG" id="lgi:LOTGIDRAFT_175025"/>
<feature type="domain" description="K Homology" evidence="2">
    <location>
        <begin position="10"/>
        <end position="33"/>
    </location>
</feature>
<evidence type="ECO:0000313" key="3">
    <source>
        <dbReference type="EMBL" id="ESO95944.1"/>
    </source>
</evidence>
<dbReference type="SUPFAM" id="SSF54791">
    <property type="entry name" value="Eukaryotic type KH-domain (KH-domain type I)"/>
    <property type="match status" value="1"/>
</dbReference>
<dbReference type="PROSITE" id="PS50084">
    <property type="entry name" value="KH_TYPE_1"/>
    <property type="match status" value="1"/>
</dbReference>
<sequence>MSYGKGEADTFYVEQQHVGRIIGKGGERIRSLQTPLFDAPLASILMNSQELLSYSGEKGPISISGFWFLCYLTRSLIEKISVKHKMLKYSQVLVLRYLTRLLFEKISVKMRLRQSSTLISFLEIWRASNICKVFMLFDKVII</sequence>
<keyword evidence="1" id="KW-0694">RNA-binding</keyword>
<dbReference type="RefSeq" id="XP_009053376.1">
    <property type="nucleotide sequence ID" value="XM_009055128.1"/>
</dbReference>
<name>V4C362_LOTGI</name>
<dbReference type="Proteomes" id="UP000030746">
    <property type="component" value="Unassembled WGS sequence"/>
</dbReference>
<dbReference type="InterPro" id="IPR004088">
    <property type="entry name" value="KH_dom_type_1"/>
</dbReference>
<dbReference type="Pfam" id="PF00013">
    <property type="entry name" value="KH_1"/>
    <property type="match status" value="1"/>
</dbReference>
<proteinExistence type="predicted"/>
<dbReference type="GeneID" id="20242979"/>
<dbReference type="InterPro" id="IPR036612">
    <property type="entry name" value="KH_dom_type_1_sf"/>
</dbReference>
<protein>
    <recommendedName>
        <fullName evidence="2">K Homology domain-containing protein</fullName>
    </recommendedName>
</protein>
<evidence type="ECO:0000256" key="1">
    <source>
        <dbReference type="PROSITE-ProRule" id="PRU00117"/>
    </source>
</evidence>
<organism evidence="3 4">
    <name type="scientific">Lottia gigantea</name>
    <name type="common">Giant owl limpet</name>
    <dbReference type="NCBI Taxonomy" id="225164"/>
    <lineage>
        <taxon>Eukaryota</taxon>
        <taxon>Metazoa</taxon>
        <taxon>Spiralia</taxon>
        <taxon>Lophotrochozoa</taxon>
        <taxon>Mollusca</taxon>
        <taxon>Gastropoda</taxon>
        <taxon>Patellogastropoda</taxon>
        <taxon>Lottioidea</taxon>
        <taxon>Lottiidae</taxon>
        <taxon>Lottia</taxon>
    </lineage>
</organism>
<reference evidence="3 4" key="1">
    <citation type="journal article" date="2013" name="Nature">
        <title>Insights into bilaterian evolution from three spiralian genomes.</title>
        <authorList>
            <person name="Simakov O."/>
            <person name="Marletaz F."/>
            <person name="Cho S.J."/>
            <person name="Edsinger-Gonzales E."/>
            <person name="Havlak P."/>
            <person name="Hellsten U."/>
            <person name="Kuo D.H."/>
            <person name="Larsson T."/>
            <person name="Lv J."/>
            <person name="Arendt D."/>
            <person name="Savage R."/>
            <person name="Osoegawa K."/>
            <person name="de Jong P."/>
            <person name="Grimwood J."/>
            <person name="Chapman J.A."/>
            <person name="Shapiro H."/>
            <person name="Aerts A."/>
            <person name="Otillar R.P."/>
            <person name="Terry A.Y."/>
            <person name="Boore J.L."/>
            <person name="Grigoriev I.V."/>
            <person name="Lindberg D.R."/>
            <person name="Seaver E.C."/>
            <person name="Weisblat D.A."/>
            <person name="Putnam N.H."/>
            <person name="Rokhsar D.S."/>
        </authorList>
    </citation>
    <scope>NUCLEOTIDE SEQUENCE [LARGE SCALE GENOMIC DNA]</scope>
</reference>